<dbReference type="Gene3D" id="1.10.520.10">
    <property type="match status" value="2"/>
</dbReference>
<evidence type="ECO:0000259" key="10">
    <source>
        <dbReference type="PROSITE" id="PS50873"/>
    </source>
</evidence>
<dbReference type="PRINTS" id="PR00460">
    <property type="entry name" value="BPEROXIDASE"/>
</dbReference>
<feature type="domain" description="Plant heme peroxidase family profile" evidence="10">
    <location>
        <begin position="209"/>
        <end position="521"/>
    </location>
</feature>
<evidence type="ECO:0000256" key="1">
    <source>
        <dbReference type="ARBA" id="ARBA00001970"/>
    </source>
</evidence>
<keyword evidence="3" id="KW-0349">Heme</keyword>
<keyword evidence="9" id="KW-0732">Signal</keyword>
<keyword evidence="5 11" id="KW-0560">Oxidoreductase</keyword>
<dbReference type="PROSITE" id="PS50873">
    <property type="entry name" value="PEROXIDASE_4"/>
    <property type="match status" value="1"/>
</dbReference>
<evidence type="ECO:0000256" key="3">
    <source>
        <dbReference type="ARBA" id="ARBA00022617"/>
    </source>
</evidence>
<dbReference type="GO" id="GO:0042744">
    <property type="term" value="P:hydrogen peroxide catabolic process"/>
    <property type="evidence" value="ECO:0007669"/>
    <property type="project" value="UniProtKB-KW"/>
</dbReference>
<dbReference type="PANTHER" id="PTHR30555:SF0">
    <property type="entry name" value="CATALASE-PEROXIDASE"/>
    <property type="match status" value="1"/>
</dbReference>
<keyword evidence="2 11" id="KW-0575">Peroxidase</keyword>
<feature type="signal peptide" evidence="9">
    <location>
        <begin position="1"/>
        <end position="18"/>
    </location>
</feature>
<evidence type="ECO:0000256" key="8">
    <source>
        <dbReference type="ARBA" id="ARBA00049145"/>
    </source>
</evidence>
<dbReference type="InterPro" id="IPR002016">
    <property type="entry name" value="Haem_peroxidase"/>
</dbReference>
<evidence type="ECO:0000313" key="11">
    <source>
        <dbReference type="EMBL" id="KAK1746415.1"/>
    </source>
</evidence>
<evidence type="ECO:0000256" key="7">
    <source>
        <dbReference type="ARBA" id="ARBA00023324"/>
    </source>
</evidence>
<dbReference type="PROSITE" id="PS00435">
    <property type="entry name" value="PEROXIDASE_1"/>
    <property type="match status" value="1"/>
</dbReference>
<dbReference type="SUPFAM" id="SSF48113">
    <property type="entry name" value="Heme-dependent peroxidases"/>
    <property type="match status" value="1"/>
</dbReference>
<sequence length="572" mass="60933">MKFSSITAIIATFPASSALCPQGFEIPAGLEGETHTSWVRHSRRLAEVPPPPEPTPEYIKAVATLDIDAVKDDLKAVMTDSKDWWPADRIQMTTIFASIATTVNINMKFSSITAIIATFPASSALCPQGFEIPAGLEGETHTSWVRHSRRLAEVPPPPEPTPEYIKAVATLDIDAVKDDLKAVMTDSKDWWPADYGNYGPLFIRLAWHCSGTFRIGDGRGGCSGGRIRFEPERSWDDNTNLDKARRLLQPIKEKYGVALSWGDLYVMAGTVSIEAMGGPTLGVCVGRVDEDDGARSVGLDDCADGENGDCKKPMGATTEGLIYVNPEGPMAQPIPDKSALQVRDTFSRMGMNDRETVALIGGGHAFGKTHGPCTTEGAQGISPSQTELEGLDPDMDAWKGKCGTGSGADTWTSGFEGPWTVNPIQWDNSYFTTLVGHNWTNSTGPGGKQQWHSSEKPQGLGAFGGSEEIMMLTSDVALLNDPVYLDIVNEFAGDSAALDEAFAAAWHKLTTSAFGNDDNARCTGAAPYVASPAKDAAAPSEEAATASTSAASGLLPSCMMGFLLAVSVLALN</sequence>
<accession>A0AAD9DHY5</accession>
<gene>
    <name evidence="11" type="ORF">QTG54_003022</name>
</gene>
<comment type="cofactor">
    <cofactor evidence="1">
        <name>heme b</name>
        <dbReference type="ChEBI" id="CHEBI:60344"/>
    </cofactor>
</comment>
<dbReference type="PRINTS" id="PR00458">
    <property type="entry name" value="PEROXIDASE"/>
</dbReference>
<organism evidence="11 12">
    <name type="scientific">Skeletonema marinoi</name>
    <dbReference type="NCBI Taxonomy" id="267567"/>
    <lineage>
        <taxon>Eukaryota</taxon>
        <taxon>Sar</taxon>
        <taxon>Stramenopiles</taxon>
        <taxon>Ochrophyta</taxon>
        <taxon>Bacillariophyta</taxon>
        <taxon>Coscinodiscophyceae</taxon>
        <taxon>Thalassiosirophycidae</taxon>
        <taxon>Thalassiosirales</taxon>
        <taxon>Skeletonemataceae</taxon>
        <taxon>Skeletonema</taxon>
        <taxon>Skeletonema marinoi-dohrnii complex</taxon>
    </lineage>
</organism>
<proteinExistence type="predicted"/>
<dbReference type="InterPro" id="IPR019793">
    <property type="entry name" value="Peroxidases_heam-ligand_BS"/>
</dbReference>
<dbReference type="GO" id="GO:0020037">
    <property type="term" value="F:heme binding"/>
    <property type="evidence" value="ECO:0007669"/>
    <property type="project" value="InterPro"/>
</dbReference>
<dbReference type="GO" id="GO:0005829">
    <property type="term" value="C:cytosol"/>
    <property type="evidence" value="ECO:0007669"/>
    <property type="project" value="TreeGrafter"/>
</dbReference>
<dbReference type="GO" id="GO:0046872">
    <property type="term" value="F:metal ion binding"/>
    <property type="evidence" value="ECO:0007669"/>
    <property type="project" value="UniProtKB-KW"/>
</dbReference>
<keyword evidence="4" id="KW-0479">Metal-binding</keyword>
<evidence type="ECO:0000256" key="9">
    <source>
        <dbReference type="SAM" id="SignalP"/>
    </source>
</evidence>
<keyword evidence="12" id="KW-1185">Reference proteome</keyword>
<dbReference type="Pfam" id="PF00141">
    <property type="entry name" value="peroxidase"/>
    <property type="match status" value="1"/>
</dbReference>
<dbReference type="InterPro" id="IPR000763">
    <property type="entry name" value="Catalase_peroxidase"/>
</dbReference>
<comment type="catalytic activity">
    <reaction evidence="8">
        <text>2 H2O2 = O2 + 2 H2O</text>
        <dbReference type="Rhea" id="RHEA:20309"/>
        <dbReference type="ChEBI" id="CHEBI:15377"/>
        <dbReference type="ChEBI" id="CHEBI:15379"/>
        <dbReference type="ChEBI" id="CHEBI:16240"/>
        <dbReference type="EC" id="1.11.1.21"/>
    </reaction>
</comment>
<dbReference type="GO" id="GO:0004096">
    <property type="term" value="F:catalase activity"/>
    <property type="evidence" value="ECO:0007669"/>
    <property type="project" value="InterPro"/>
</dbReference>
<dbReference type="GO" id="GO:0070301">
    <property type="term" value="P:cellular response to hydrogen peroxide"/>
    <property type="evidence" value="ECO:0007669"/>
    <property type="project" value="TreeGrafter"/>
</dbReference>
<dbReference type="Proteomes" id="UP001224775">
    <property type="component" value="Unassembled WGS sequence"/>
</dbReference>
<keyword evidence="6" id="KW-0408">Iron</keyword>
<evidence type="ECO:0000256" key="4">
    <source>
        <dbReference type="ARBA" id="ARBA00022723"/>
    </source>
</evidence>
<dbReference type="InterPro" id="IPR019794">
    <property type="entry name" value="Peroxidases_AS"/>
</dbReference>
<name>A0AAD9DHY5_9STRA</name>
<protein>
    <submittedName>
        <fullName evidence="11">Catalase-peroxidase</fullName>
        <ecNumber evidence="11">1.11.1.21</ecNumber>
    </submittedName>
</protein>
<dbReference type="AlphaFoldDB" id="A0AAD9DHY5"/>
<dbReference type="Gene3D" id="1.10.420.10">
    <property type="entry name" value="Peroxidase, domain 2"/>
    <property type="match status" value="1"/>
</dbReference>
<dbReference type="PROSITE" id="PS00436">
    <property type="entry name" value="PEROXIDASE_2"/>
    <property type="match status" value="1"/>
</dbReference>
<dbReference type="EC" id="1.11.1.21" evidence="11"/>
<keyword evidence="7" id="KW-0376">Hydrogen peroxide</keyword>
<dbReference type="InterPro" id="IPR010255">
    <property type="entry name" value="Haem_peroxidase_sf"/>
</dbReference>
<dbReference type="PANTHER" id="PTHR30555">
    <property type="entry name" value="HYDROPEROXIDASE I, BIFUNCTIONAL CATALASE-PEROXIDASE"/>
    <property type="match status" value="1"/>
</dbReference>
<evidence type="ECO:0000256" key="2">
    <source>
        <dbReference type="ARBA" id="ARBA00022559"/>
    </source>
</evidence>
<evidence type="ECO:0000256" key="5">
    <source>
        <dbReference type="ARBA" id="ARBA00023002"/>
    </source>
</evidence>
<comment type="caution">
    <text evidence="11">The sequence shown here is derived from an EMBL/GenBank/DDBJ whole genome shotgun (WGS) entry which is preliminary data.</text>
</comment>
<feature type="chain" id="PRO_5041977378" evidence="9">
    <location>
        <begin position="19"/>
        <end position="572"/>
    </location>
</feature>
<dbReference type="EMBL" id="JATAAI010000004">
    <property type="protein sequence ID" value="KAK1746415.1"/>
    <property type="molecule type" value="Genomic_DNA"/>
</dbReference>
<evidence type="ECO:0000256" key="6">
    <source>
        <dbReference type="ARBA" id="ARBA00023004"/>
    </source>
</evidence>
<reference evidence="11" key="1">
    <citation type="submission" date="2023-06" db="EMBL/GenBank/DDBJ databases">
        <title>Survivors Of The Sea: Transcriptome response of Skeletonema marinoi to long-term dormancy.</title>
        <authorList>
            <person name="Pinder M.I.M."/>
            <person name="Kourtchenko O."/>
            <person name="Robertson E.K."/>
            <person name="Larsson T."/>
            <person name="Maumus F."/>
            <person name="Osuna-Cruz C.M."/>
            <person name="Vancaester E."/>
            <person name="Stenow R."/>
            <person name="Vandepoele K."/>
            <person name="Ploug H."/>
            <person name="Bruchert V."/>
            <person name="Godhe A."/>
            <person name="Topel M."/>
        </authorList>
    </citation>
    <scope>NUCLEOTIDE SEQUENCE</scope>
    <source>
        <strain evidence="11">R05AC</strain>
    </source>
</reference>
<evidence type="ECO:0000313" key="12">
    <source>
        <dbReference type="Proteomes" id="UP001224775"/>
    </source>
</evidence>